<dbReference type="PROSITE" id="PS50943">
    <property type="entry name" value="HTH_CROC1"/>
    <property type="match status" value="1"/>
</dbReference>
<dbReference type="Pfam" id="PF01381">
    <property type="entry name" value="HTH_3"/>
    <property type="match status" value="1"/>
</dbReference>
<organism evidence="3 4">
    <name type="scientific">Candidatus Pullichristensenella stercorigallinarum</name>
    <dbReference type="NCBI Taxonomy" id="2840909"/>
    <lineage>
        <taxon>Bacteria</taxon>
        <taxon>Bacillati</taxon>
        <taxon>Bacillota</taxon>
        <taxon>Clostridia</taxon>
        <taxon>Candidatus Pullichristensenella</taxon>
    </lineage>
</organism>
<gene>
    <name evidence="3" type="ORF">IAA52_05170</name>
</gene>
<dbReference type="Proteomes" id="UP000824260">
    <property type="component" value="Unassembled WGS sequence"/>
</dbReference>
<dbReference type="SMART" id="SM00530">
    <property type="entry name" value="HTH_XRE"/>
    <property type="match status" value="1"/>
</dbReference>
<proteinExistence type="predicted"/>
<name>A0A9D1CWP5_9FIRM</name>
<evidence type="ECO:0000313" key="3">
    <source>
        <dbReference type="EMBL" id="HIQ82474.1"/>
    </source>
</evidence>
<comment type="caution">
    <text evidence="3">The sequence shown here is derived from an EMBL/GenBank/DDBJ whole genome shotgun (WGS) entry which is preliminary data.</text>
</comment>
<dbReference type="EMBL" id="DVFZ01000051">
    <property type="protein sequence ID" value="HIQ82474.1"/>
    <property type="molecule type" value="Genomic_DNA"/>
</dbReference>
<feature type="domain" description="HTH cro/C1-type" evidence="2">
    <location>
        <begin position="15"/>
        <end position="69"/>
    </location>
</feature>
<dbReference type="Gene3D" id="1.10.260.40">
    <property type="entry name" value="lambda repressor-like DNA-binding domains"/>
    <property type="match status" value="1"/>
</dbReference>
<dbReference type="AlphaFoldDB" id="A0A9D1CWP5"/>
<keyword evidence="1" id="KW-0238">DNA-binding</keyword>
<evidence type="ECO:0000259" key="2">
    <source>
        <dbReference type="PROSITE" id="PS50943"/>
    </source>
</evidence>
<protein>
    <submittedName>
        <fullName evidence="3">Helix-turn-helix transcriptional regulator</fullName>
    </submittedName>
</protein>
<evidence type="ECO:0000256" key="1">
    <source>
        <dbReference type="ARBA" id="ARBA00023125"/>
    </source>
</evidence>
<sequence length="129" mass="14375">MDEILINYLTLGKHIKAARKAKHITQEMLAEKMDVSVGHVGKIERGDRLINLERLAQICLILQVPIEDMIAGCVDKELDASPVINALTQEKVDTIHTLLKGQPKKVTDMVIEVVRDIVKGVNKPDDEAE</sequence>
<dbReference type="CDD" id="cd00093">
    <property type="entry name" value="HTH_XRE"/>
    <property type="match status" value="1"/>
</dbReference>
<dbReference type="GO" id="GO:0003677">
    <property type="term" value="F:DNA binding"/>
    <property type="evidence" value="ECO:0007669"/>
    <property type="project" value="UniProtKB-KW"/>
</dbReference>
<reference evidence="3" key="2">
    <citation type="journal article" date="2021" name="PeerJ">
        <title>Extensive microbial diversity within the chicken gut microbiome revealed by metagenomics and culture.</title>
        <authorList>
            <person name="Gilroy R."/>
            <person name="Ravi A."/>
            <person name="Getino M."/>
            <person name="Pursley I."/>
            <person name="Horton D.L."/>
            <person name="Alikhan N.F."/>
            <person name="Baker D."/>
            <person name="Gharbi K."/>
            <person name="Hall N."/>
            <person name="Watson M."/>
            <person name="Adriaenssens E.M."/>
            <person name="Foster-Nyarko E."/>
            <person name="Jarju S."/>
            <person name="Secka A."/>
            <person name="Antonio M."/>
            <person name="Oren A."/>
            <person name="Chaudhuri R.R."/>
            <person name="La Ragione R."/>
            <person name="Hildebrand F."/>
            <person name="Pallen M.J."/>
        </authorList>
    </citation>
    <scope>NUCLEOTIDE SEQUENCE</scope>
    <source>
        <strain evidence="3">ChiSjej6B24-2974</strain>
    </source>
</reference>
<dbReference type="PANTHER" id="PTHR46558">
    <property type="entry name" value="TRACRIPTIONAL REGULATORY PROTEIN-RELATED-RELATED"/>
    <property type="match status" value="1"/>
</dbReference>
<reference evidence="3" key="1">
    <citation type="submission" date="2020-10" db="EMBL/GenBank/DDBJ databases">
        <authorList>
            <person name="Gilroy R."/>
        </authorList>
    </citation>
    <scope>NUCLEOTIDE SEQUENCE</scope>
    <source>
        <strain evidence="3">ChiSjej6B24-2974</strain>
    </source>
</reference>
<dbReference type="InterPro" id="IPR010982">
    <property type="entry name" value="Lambda_DNA-bd_dom_sf"/>
</dbReference>
<dbReference type="SUPFAM" id="SSF47413">
    <property type="entry name" value="lambda repressor-like DNA-binding domains"/>
    <property type="match status" value="1"/>
</dbReference>
<evidence type="ECO:0000313" key="4">
    <source>
        <dbReference type="Proteomes" id="UP000824260"/>
    </source>
</evidence>
<dbReference type="InterPro" id="IPR001387">
    <property type="entry name" value="Cro/C1-type_HTH"/>
</dbReference>
<accession>A0A9D1CWP5</accession>
<dbReference type="PANTHER" id="PTHR46558:SF4">
    <property type="entry name" value="DNA-BIDING PHAGE PROTEIN"/>
    <property type="match status" value="1"/>
</dbReference>